<keyword evidence="2" id="KW-1133">Transmembrane helix</keyword>
<feature type="transmembrane region" description="Helical" evidence="2">
    <location>
        <begin position="79"/>
        <end position="99"/>
    </location>
</feature>
<feature type="transmembrane region" description="Helical" evidence="2">
    <location>
        <begin position="49"/>
        <end position="67"/>
    </location>
</feature>
<dbReference type="AlphaFoldDB" id="A0A9P5GZ03"/>
<feature type="transmembrane region" description="Helical" evidence="2">
    <location>
        <begin position="120"/>
        <end position="142"/>
    </location>
</feature>
<proteinExistence type="predicted"/>
<gene>
    <name evidence="3" type="ORF">G7Z17_g10279</name>
</gene>
<evidence type="ECO:0000313" key="3">
    <source>
        <dbReference type="EMBL" id="KAF7544024.1"/>
    </source>
</evidence>
<dbReference type="EMBL" id="JAANBB010000326">
    <property type="protein sequence ID" value="KAF7544024.1"/>
    <property type="molecule type" value="Genomic_DNA"/>
</dbReference>
<organism evidence="3 4">
    <name type="scientific">Cylindrodendrum hubeiense</name>
    <dbReference type="NCBI Taxonomy" id="595255"/>
    <lineage>
        <taxon>Eukaryota</taxon>
        <taxon>Fungi</taxon>
        <taxon>Dikarya</taxon>
        <taxon>Ascomycota</taxon>
        <taxon>Pezizomycotina</taxon>
        <taxon>Sordariomycetes</taxon>
        <taxon>Hypocreomycetidae</taxon>
        <taxon>Hypocreales</taxon>
        <taxon>Nectriaceae</taxon>
        <taxon>Cylindrodendrum</taxon>
    </lineage>
</organism>
<keyword evidence="2" id="KW-0472">Membrane</keyword>
<dbReference type="OrthoDB" id="5284712at2759"/>
<evidence type="ECO:0008006" key="5">
    <source>
        <dbReference type="Google" id="ProtNLM"/>
    </source>
</evidence>
<dbReference type="PANTHER" id="PTHR37451:SF3">
    <property type="entry name" value="MARVEL DOMAIN-CONTAINING PROTEIN"/>
    <property type="match status" value="1"/>
</dbReference>
<feature type="region of interest" description="Disordered" evidence="1">
    <location>
        <begin position="187"/>
        <end position="224"/>
    </location>
</feature>
<feature type="transmembrane region" description="Helical" evidence="2">
    <location>
        <begin position="16"/>
        <end position="37"/>
    </location>
</feature>
<sequence length="304" mass="33903">MKKFEFDPDIVPNLKLGGHCFQIIFSFVAWCMEIGVFRAKDSEINGLNGWTFGVCFLSIPAWIYLVMTPRFDRTRKFAQVHAMLAVDATFTVLWLSAFATQAHFNSKDLCGKACGISKAIVALGVFITLLFAGTTFISAYTLTYFNFHGNLPGYDNRKLRGGENIDPDKAAFSMAPHDDEAYERVHADEHEPTGSQYNSNSYNGNTRFNEDNPYGAEDDDPNRYGALPPRTNTLFDNDTEYNSGPASMPYANPPAGNAYDSNSYNDRPPIANTFDDHPPIGGVTYDDHLDHPAQFPAGNYDRTH</sequence>
<accession>A0A9P5GZ03</accession>
<evidence type="ECO:0000313" key="4">
    <source>
        <dbReference type="Proteomes" id="UP000722485"/>
    </source>
</evidence>
<keyword evidence="4" id="KW-1185">Reference proteome</keyword>
<feature type="compositionally biased region" description="Low complexity" evidence="1">
    <location>
        <begin position="194"/>
        <end position="205"/>
    </location>
</feature>
<dbReference type="PANTHER" id="PTHR37451">
    <property type="entry name" value="MARVEL DOMAIN"/>
    <property type="match status" value="1"/>
</dbReference>
<evidence type="ECO:0000256" key="2">
    <source>
        <dbReference type="SAM" id="Phobius"/>
    </source>
</evidence>
<name>A0A9P5GZ03_9HYPO</name>
<protein>
    <recommendedName>
        <fullName evidence="5">MARVEL domain-containing protein</fullName>
    </recommendedName>
</protein>
<comment type="caution">
    <text evidence="3">The sequence shown here is derived from an EMBL/GenBank/DDBJ whole genome shotgun (WGS) entry which is preliminary data.</text>
</comment>
<evidence type="ECO:0000256" key="1">
    <source>
        <dbReference type="SAM" id="MobiDB-lite"/>
    </source>
</evidence>
<reference evidence="3" key="1">
    <citation type="submission" date="2020-03" db="EMBL/GenBank/DDBJ databases">
        <title>Draft Genome Sequence of Cylindrodendrum hubeiense.</title>
        <authorList>
            <person name="Buettner E."/>
            <person name="Kellner H."/>
        </authorList>
    </citation>
    <scope>NUCLEOTIDE SEQUENCE</scope>
    <source>
        <strain evidence="3">IHI 201604</strain>
    </source>
</reference>
<dbReference type="Proteomes" id="UP000722485">
    <property type="component" value="Unassembled WGS sequence"/>
</dbReference>
<keyword evidence="2" id="KW-0812">Transmembrane</keyword>